<comment type="caution">
    <text evidence="2">The sequence shown here is derived from an EMBL/GenBank/DDBJ whole genome shotgun (WGS) entry which is preliminary data.</text>
</comment>
<reference evidence="2" key="1">
    <citation type="submission" date="2016-10" db="EMBL/GenBank/DDBJ databases">
        <authorList>
            <person name="Benchimol M."/>
            <person name="Almeida L.G."/>
            <person name="Vasconcelos A.T."/>
            <person name="Perreira-Neves A."/>
            <person name="Rosa I.A."/>
            <person name="Tasca T."/>
            <person name="Bogo M.R."/>
            <person name="de Souza W."/>
        </authorList>
    </citation>
    <scope>NUCLEOTIDE SEQUENCE [LARGE SCALE GENOMIC DNA]</scope>
    <source>
        <strain evidence="2">K</strain>
    </source>
</reference>
<feature type="compositionally biased region" description="Basic and acidic residues" evidence="1">
    <location>
        <begin position="65"/>
        <end position="74"/>
    </location>
</feature>
<dbReference type="EMBL" id="MLAK01000584">
    <property type="protein sequence ID" value="OHT11560.1"/>
    <property type="molecule type" value="Genomic_DNA"/>
</dbReference>
<dbReference type="GeneID" id="94835157"/>
<dbReference type="VEuPathDB" id="TrichDB:TRFO_18913"/>
<dbReference type="AlphaFoldDB" id="A0A1J4KKU7"/>
<evidence type="ECO:0000313" key="3">
    <source>
        <dbReference type="Proteomes" id="UP000179807"/>
    </source>
</evidence>
<dbReference type="RefSeq" id="XP_068364696.1">
    <property type="nucleotide sequence ID" value="XM_068500453.1"/>
</dbReference>
<keyword evidence="3" id="KW-1185">Reference proteome</keyword>
<accession>A0A1J4KKU7</accession>
<protein>
    <submittedName>
        <fullName evidence="2">Uncharacterized protein</fullName>
    </submittedName>
</protein>
<feature type="region of interest" description="Disordered" evidence="1">
    <location>
        <begin position="1"/>
        <end position="114"/>
    </location>
</feature>
<evidence type="ECO:0000256" key="1">
    <source>
        <dbReference type="SAM" id="MobiDB-lite"/>
    </source>
</evidence>
<gene>
    <name evidence="2" type="ORF">TRFO_18913</name>
</gene>
<name>A0A1J4KKU7_9EUKA</name>
<evidence type="ECO:0000313" key="2">
    <source>
        <dbReference type="EMBL" id="OHT11560.1"/>
    </source>
</evidence>
<sequence length="132" mass="14640">MVNAEIKKINRAIRRIKDPKPISAREPAAESPRSEKSEKEVEPKESENQQPGYAELQKVRNGQNHGEKQEKQEKPLSPVTRKVAASPTPKKSKLPARRKTNEPDTPSAGIQATAAGAKFFADLMNDDDDPPF</sequence>
<proteinExistence type="predicted"/>
<feature type="compositionally biased region" description="Basic and acidic residues" evidence="1">
    <location>
        <begin position="32"/>
        <end position="47"/>
    </location>
</feature>
<organism evidence="2 3">
    <name type="scientific">Tritrichomonas foetus</name>
    <dbReference type="NCBI Taxonomy" id="1144522"/>
    <lineage>
        <taxon>Eukaryota</taxon>
        <taxon>Metamonada</taxon>
        <taxon>Parabasalia</taxon>
        <taxon>Tritrichomonadida</taxon>
        <taxon>Tritrichomonadidae</taxon>
        <taxon>Tritrichomonas</taxon>
    </lineage>
</organism>
<dbReference type="Proteomes" id="UP000179807">
    <property type="component" value="Unassembled WGS sequence"/>
</dbReference>